<dbReference type="OrthoDB" id="9894013at2"/>
<dbReference type="RefSeq" id="WP_147102750.1">
    <property type="nucleotide sequence ID" value="NZ_BJVJ01000005.1"/>
</dbReference>
<feature type="compositionally biased region" description="Basic and acidic residues" evidence="1">
    <location>
        <begin position="1"/>
        <end position="26"/>
    </location>
</feature>
<evidence type="ECO:0000313" key="2">
    <source>
        <dbReference type="EMBL" id="GEL22017.1"/>
    </source>
</evidence>
<feature type="region of interest" description="Disordered" evidence="1">
    <location>
        <begin position="1"/>
        <end position="41"/>
    </location>
</feature>
<proteinExistence type="predicted"/>
<keyword evidence="3" id="KW-1185">Reference proteome</keyword>
<dbReference type="EMBL" id="BJVJ01000005">
    <property type="protein sequence ID" value="GEL22017.1"/>
    <property type="molecule type" value="Genomic_DNA"/>
</dbReference>
<protein>
    <submittedName>
        <fullName evidence="2">Uncharacterized protein</fullName>
    </submittedName>
</protein>
<feature type="compositionally biased region" description="Basic and acidic residues" evidence="1">
    <location>
        <begin position="60"/>
        <end position="75"/>
    </location>
</feature>
<dbReference type="AlphaFoldDB" id="A0A511DBS3"/>
<dbReference type="Proteomes" id="UP000321685">
    <property type="component" value="Unassembled WGS sequence"/>
</dbReference>
<sequence length="89" mass="10643">MFKSSHHDKNKWDSKHEQHDKHKYEEQYGGQHHKGHDDWKDTSCNDSWDDKSTYHHWDDKSYQHQDDCHPHRDDSSWDSSGGYGGHGSH</sequence>
<evidence type="ECO:0000313" key="3">
    <source>
        <dbReference type="Proteomes" id="UP000321685"/>
    </source>
</evidence>
<organism evidence="2 3">
    <name type="scientific">Pseudonocardia sulfidoxydans NBRC 16205</name>
    <dbReference type="NCBI Taxonomy" id="1223511"/>
    <lineage>
        <taxon>Bacteria</taxon>
        <taxon>Bacillati</taxon>
        <taxon>Actinomycetota</taxon>
        <taxon>Actinomycetes</taxon>
        <taxon>Pseudonocardiales</taxon>
        <taxon>Pseudonocardiaceae</taxon>
        <taxon>Pseudonocardia</taxon>
    </lineage>
</organism>
<comment type="caution">
    <text evidence="2">The sequence shown here is derived from an EMBL/GenBank/DDBJ whole genome shotgun (WGS) entry which is preliminary data.</text>
</comment>
<feature type="region of interest" description="Disordered" evidence="1">
    <location>
        <begin position="60"/>
        <end position="89"/>
    </location>
</feature>
<gene>
    <name evidence="2" type="ORF">PSU4_09710</name>
</gene>
<name>A0A511DBS3_9PSEU</name>
<evidence type="ECO:0000256" key="1">
    <source>
        <dbReference type="SAM" id="MobiDB-lite"/>
    </source>
</evidence>
<accession>A0A511DBS3</accession>
<reference evidence="2 3" key="1">
    <citation type="submission" date="2019-07" db="EMBL/GenBank/DDBJ databases">
        <title>Whole genome shotgun sequence of Pseudonocardia sulfidoxydans NBRC 16205.</title>
        <authorList>
            <person name="Hosoyama A."/>
            <person name="Uohara A."/>
            <person name="Ohji S."/>
            <person name="Ichikawa N."/>
        </authorList>
    </citation>
    <scope>NUCLEOTIDE SEQUENCE [LARGE SCALE GENOMIC DNA]</scope>
    <source>
        <strain evidence="2 3">NBRC 16205</strain>
    </source>
</reference>